<dbReference type="Proteomes" id="UP000028123">
    <property type="component" value="Unassembled WGS sequence"/>
</dbReference>
<dbReference type="NCBIfam" id="TIGR03033">
    <property type="entry name" value="phage_rel_nuc"/>
    <property type="match status" value="1"/>
</dbReference>
<name>A0A081P3U0_9BACL</name>
<dbReference type="InterPro" id="IPR017482">
    <property type="entry name" value="Lambda-type_endonuclease"/>
</dbReference>
<reference evidence="2 3" key="1">
    <citation type="submission" date="2014-06" db="EMBL/GenBank/DDBJ databases">
        <title>Draft genome sequence of Paenibacillus sp. MSt1.</title>
        <authorList>
            <person name="Aw Y.K."/>
            <person name="Ong K.S."/>
            <person name="Gan H.M."/>
            <person name="Lee S.M."/>
        </authorList>
    </citation>
    <scope>NUCLEOTIDE SEQUENCE [LARGE SCALE GENOMIC DNA]</scope>
    <source>
        <strain evidence="2 3">MSt1</strain>
    </source>
</reference>
<accession>A0A081P3U0</accession>
<sequence>MWAKTLVRTKDLPHEEWLAWRRRGLGGSDAAAVCGADPWKGPMDVYMDKLGEALSPPETEAMRLGKQMKDFIARRFMERTGLKAIRRHSLFQHPHHPFMLATVDRWLVGQQAGLLCKTAGEYRKDEWEQTGLPERIVLQCHHLMAVTGADHWWIAVLIGGNKFRSFRLERDERRMTELIEKESRFWQGHVLSRRPPAWDGSPASSALLLRMFPPDETHSHPVALMNDAEDWIERYQRADLAEKAAALQKAEAENRLKGMLGEHEQGVTSRHRVEWKTIRPRSGRQPAYRRFQIQPISK</sequence>
<feature type="domain" description="YqaJ viral recombinase" evidence="1">
    <location>
        <begin position="16"/>
        <end position="149"/>
    </location>
</feature>
<organism evidence="2 3">
    <name type="scientific">Paenibacillus tyrfis</name>
    <dbReference type="NCBI Taxonomy" id="1501230"/>
    <lineage>
        <taxon>Bacteria</taxon>
        <taxon>Bacillati</taxon>
        <taxon>Bacillota</taxon>
        <taxon>Bacilli</taxon>
        <taxon>Bacillales</taxon>
        <taxon>Paenibacillaceae</taxon>
        <taxon>Paenibacillus</taxon>
    </lineage>
</organism>
<dbReference type="eggNOG" id="COG5377">
    <property type="taxonomic scope" value="Bacteria"/>
</dbReference>
<dbReference type="SUPFAM" id="SSF52980">
    <property type="entry name" value="Restriction endonuclease-like"/>
    <property type="match status" value="1"/>
</dbReference>
<dbReference type="PANTHER" id="PTHR46609:SF6">
    <property type="entry name" value="EXONUCLEASE, PHAGE-TYPE_RECB, C-TERMINAL DOMAIN-CONTAINING PROTEIN-RELATED"/>
    <property type="match status" value="1"/>
</dbReference>
<proteinExistence type="predicted"/>
<dbReference type="InterPro" id="IPR011604">
    <property type="entry name" value="PDDEXK-like_dom_sf"/>
</dbReference>
<evidence type="ECO:0000313" key="2">
    <source>
        <dbReference type="EMBL" id="KEQ25363.1"/>
    </source>
</evidence>
<dbReference type="Gene3D" id="3.90.320.10">
    <property type="match status" value="1"/>
</dbReference>
<dbReference type="InterPro" id="IPR011335">
    <property type="entry name" value="Restrct_endonuc-II-like"/>
</dbReference>
<dbReference type="RefSeq" id="WP_036681324.1">
    <property type="nucleotide sequence ID" value="NZ_JNVM01000010.1"/>
</dbReference>
<dbReference type="OrthoDB" id="46225at2"/>
<evidence type="ECO:0000313" key="3">
    <source>
        <dbReference type="Proteomes" id="UP000028123"/>
    </source>
</evidence>
<evidence type="ECO:0000259" key="1">
    <source>
        <dbReference type="Pfam" id="PF09588"/>
    </source>
</evidence>
<keyword evidence="3" id="KW-1185">Reference proteome</keyword>
<dbReference type="InterPro" id="IPR051703">
    <property type="entry name" value="NF-kappa-B_Signaling_Reg"/>
</dbReference>
<dbReference type="EMBL" id="JNVM01000010">
    <property type="protein sequence ID" value="KEQ25363.1"/>
    <property type="molecule type" value="Genomic_DNA"/>
</dbReference>
<dbReference type="InterPro" id="IPR019080">
    <property type="entry name" value="YqaJ_viral_recombinase"/>
</dbReference>
<comment type="caution">
    <text evidence="2">The sequence shown here is derived from an EMBL/GenBank/DDBJ whole genome shotgun (WGS) entry which is preliminary data.</text>
</comment>
<dbReference type="Pfam" id="PF09588">
    <property type="entry name" value="YqaJ"/>
    <property type="match status" value="1"/>
</dbReference>
<gene>
    <name evidence="2" type="ORF">ET33_01055</name>
</gene>
<dbReference type="AlphaFoldDB" id="A0A081P3U0"/>
<protein>
    <recommendedName>
        <fullName evidence="1">YqaJ viral recombinase domain-containing protein</fullName>
    </recommendedName>
</protein>
<dbReference type="PANTHER" id="PTHR46609">
    <property type="entry name" value="EXONUCLEASE, PHAGE-TYPE/RECB, C-TERMINAL DOMAIN-CONTAINING PROTEIN"/>
    <property type="match status" value="1"/>
</dbReference>